<reference evidence="14" key="1">
    <citation type="journal article" date="2018" name="Genome Biol.">
        <title>SKESA: strategic k-mer extension for scrupulous assemblies.</title>
        <authorList>
            <person name="Souvorov A."/>
            <person name="Agarwala R."/>
            <person name="Lipman D.J."/>
        </authorList>
    </citation>
    <scope>NUCLEOTIDE SEQUENCE</scope>
    <source>
        <strain evidence="16">CDC B1487</strain>
        <strain evidence="15">M131</strain>
        <strain evidence="14">Salmonella enterica</strain>
    </source>
</reference>
<evidence type="ECO:0000313" key="14">
    <source>
        <dbReference type="EMBL" id="HAB3943333.1"/>
    </source>
</evidence>
<dbReference type="EMBL" id="AAHVYN010000004">
    <property type="protein sequence ID" value="ECA9355337.1"/>
    <property type="molecule type" value="Genomic_DNA"/>
</dbReference>
<evidence type="ECO:0000313" key="10">
    <source>
        <dbReference type="EMBL" id="ECS2825545.1"/>
    </source>
</evidence>
<evidence type="ECO:0000313" key="18">
    <source>
        <dbReference type="Proteomes" id="UP000319232"/>
    </source>
</evidence>
<evidence type="ECO:0000313" key="17">
    <source>
        <dbReference type="EMBL" id="TRG50891.1"/>
    </source>
</evidence>
<protein>
    <submittedName>
        <fullName evidence="11">DUF3883 domain-containing protein</fullName>
    </submittedName>
</protein>
<dbReference type="EMBL" id="DAATFV010000005">
    <property type="protein sequence ID" value="HAE8373023.1"/>
    <property type="molecule type" value="Genomic_DNA"/>
</dbReference>
<comment type="caution">
    <text evidence="11">The sequence shown here is derived from an EMBL/GenBank/DDBJ whole genome shotgun (WGS) entry which is preliminary data.</text>
</comment>
<dbReference type="EMBL" id="DAASBR010000004">
    <property type="protein sequence ID" value="HAE4847206.1"/>
    <property type="molecule type" value="Genomic_DNA"/>
</dbReference>
<dbReference type="EMBL" id="AAHZBB010000018">
    <property type="protein sequence ID" value="ECB8976285.1"/>
    <property type="molecule type" value="Genomic_DNA"/>
</dbReference>
<reference evidence="13" key="6">
    <citation type="submission" date="2018-07" db="EMBL/GenBank/DDBJ databases">
        <authorList>
            <consortium name="Veterinary Laboratory Investigation and Response Network"/>
        </authorList>
    </citation>
    <scope>NUCLEOTIDE SEQUENCE</scope>
    <source>
        <strain evidence="13">V-CLASP-D-45</strain>
    </source>
</reference>
<reference evidence="11" key="2">
    <citation type="submission" date="2018-07" db="EMBL/GenBank/DDBJ databases">
        <authorList>
            <consortium name="GenomeTrakr network: Whole genome sequencing for foodborne pathogen traceback"/>
        </authorList>
    </citation>
    <scope>NUCLEOTIDE SEQUENCE</scope>
    <source>
        <strain evidence="4">AZ-TG74568</strain>
        <strain evidence="3">AZ-TG74784</strain>
        <strain evidence="8">FSIS11919908</strain>
        <strain evidence="11">FSIS1609251</strain>
        <strain evidence="12">HIY0183</strain>
    </source>
</reference>
<dbReference type="EMBL" id="AAHFTY010000004">
    <property type="protein sequence ID" value="EBV6101203.1"/>
    <property type="molecule type" value="Genomic_DNA"/>
</dbReference>
<reference evidence="2" key="8">
    <citation type="submission" date="2019-07" db="EMBL/GenBank/DDBJ databases">
        <authorList>
            <consortium name="NARMS: The National Antimicrobial Resistance Monitoring System"/>
        </authorList>
    </citation>
    <scope>NUCLEOTIDE SEQUENCE</scope>
    <source>
        <strain evidence="2">FSIS11921149</strain>
        <strain evidence="9">FSIS1605746</strain>
    </source>
</reference>
<evidence type="ECO:0000313" key="4">
    <source>
        <dbReference type="EMBL" id="EBV6101203.1"/>
    </source>
</evidence>
<dbReference type="EMBL" id="AAKJCB010000002">
    <property type="protein sequence ID" value="ECS2825545.1"/>
    <property type="molecule type" value="Genomic_DNA"/>
</dbReference>
<evidence type="ECO:0000313" key="8">
    <source>
        <dbReference type="EMBL" id="ECB8976285.1"/>
    </source>
</evidence>
<proteinExistence type="predicted"/>
<reference evidence="10" key="3">
    <citation type="submission" date="2018-07" db="EMBL/GenBank/DDBJ databases">
        <authorList>
            <consortium name="PulseNet: The National Subtyping Network for Foodborne Disease Surveillance"/>
            <person name="Tarr C.L."/>
            <person name="Trees E."/>
            <person name="Katz L.S."/>
            <person name="Carleton-Romer H.A."/>
            <person name="Stroika S."/>
            <person name="Kucerova Z."/>
            <person name="Roache K.F."/>
            <person name="Sabol A.L."/>
            <person name="Besser J."/>
            <person name="Gerner-Smidt P."/>
        </authorList>
    </citation>
    <scope>NUCLEOTIDE SEQUENCE</scope>
    <source>
        <strain evidence="10">PNUSAS001766</strain>
    </source>
</reference>
<dbReference type="EMBL" id="AAKJAJ010000008">
    <property type="protein sequence ID" value="ECS2638398.1"/>
    <property type="molecule type" value="Genomic_DNA"/>
</dbReference>
<evidence type="ECO:0000313" key="9">
    <source>
        <dbReference type="EMBL" id="ECS2638398.1"/>
    </source>
</evidence>
<evidence type="ECO:0000313" key="5">
    <source>
        <dbReference type="EMBL" id="EBX5016770.1"/>
    </source>
</evidence>
<dbReference type="EMBL" id="AAHFSU010000001">
    <property type="protein sequence ID" value="EBV5957010.1"/>
    <property type="molecule type" value="Genomic_DNA"/>
</dbReference>
<dbReference type="EMBL" id="DAAGON010000009">
    <property type="protein sequence ID" value="HAB3943333.1"/>
    <property type="molecule type" value="Genomic_DNA"/>
</dbReference>
<dbReference type="EMBL" id="AAHUUN010000013">
    <property type="protein sequence ID" value="ECA5740486.1"/>
    <property type="molecule type" value="Genomic_DNA"/>
</dbReference>
<evidence type="ECO:0000313" key="7">
    <source>
        <dbReference type="EMBL" id="ECA9355337.1"/>
    </source>
</evidence>
<evidence type="ECO:0000313" key="2">
    <source>
        <dbReference type="EMBL" id="EBL4825369.1"/>
    </source>
</evidence>
<evidence type="ECO:0000313" key="11">
    <source>
        <dbReference type="EMBL" id="ECS6134860.1"/>
    </source>
</evidence>
<evidence type="ECO:0000313" key="13">
    <source>
        <dbReference type="EMBL" id="ECU7853647.1"/>
    </source>
</evidence>
<feature type="domain" description="Protein NO VEIN C-terminal" evidence="1">
    <location>
        <begin position="250"/>
        <end position="330"/>
    </location>
</feature>
<dbReference type="Pfam" id="PF13020">
    <property type="entry name" value="NOV_C"/>
    <property type="match status" value="1"/>
</dbReference>
<dbReference type="EMBL" id="AAHLLN010000010">
    <property type="protein sequence ID" value="EBX5016770.1"/>
    <property type="molecule type" value="Genomic_DNA"/>
</dbReference>
<evidence type="ECO:0000259" key="1">
    <source>
        <dbReference type="Pfam" id="PF13020"/>
    </source>
</evidence>
<dbReference type="Proteomes" id="UP000319232">
    <property type="component" value="Unassembled WGS sequence"/>
</dbReference>
<evidence type="ECO:0000313" key="15">
    <source>
        <dbReference type="EMBL" id="HAE4847206.1"/>
    </source>
</evidence>
<sequence>MESRMTKFVAIKIHYDHRKSLTPYLKYSKVPTPEEYQEYLNLFHDEGIGGAGFHECLNFAIREHENTKIYLPPTCIPNSKYMDEDFVFFSFTYKHDKEMPSSIIGVHAATKIHSIGKEPLLRDDIEPIEGAEPFYYHAEAPSDFITLFTPAIEYDYREGLFTPIYKSWGNGLRYINEDHATNIINTVLKEAQKRRPNASISEEIIISREIRTLESIQKKYGLTSDDELLINKGKTSNREIIPDREIGFLGEKVVYEEEINYAIKHKIPISEVEWISQSDPQSPYDIKTIRIINNKKREHFIEVKSSRIIDESNIYLSSRQVKFFQENESSSTFKFVTFTSQNTVNNIRELNFNQLSDEFDLVPIKFKLKHKK</sequence>
<evidence type="ECO:0000313" key="16">
    <source>
        <dbReference type="EMBL" id="HAE8373023.1"/>
    </source>
</evidence>
<dbReference type="AlphaFoldDB" id="A0A3V2EGA1"/>
<dbReference type="EMBL" id="AAKQAO010000018">
    <property type="protein sequence ID" value="ECU4736627.1"/>
    <property type="molecule type" value="Genomic_DNA"/>
</dbReference>
<organism evidence="11">
    <name type="scientific">Salmonella anatum</name>
    <dbReference type="NCBI Taxonomy" id="58712"/>
    <lineage>
        <taxon>Bacteria</taxon>
        <taxon>Pseudomonadati</taxon>
        <taxon>Pseudomonadota</taxon>
        <taxon>Gammaproteobacteria</taxon>
        <taxon>Enterobacterales</taxon>
        <taxon>Enterobacteriaceae</taxon>
        <taxon>Salmonella</taxon>
    </lineage>
</organism>
<evidence type="ECO:0000313" key="12">
    <source>
        <dbReference type="EMBL" id="ECU4736627.1"/>
    </source>
</evidence>
<accession>A0A3V2EGA1</accession>
<name>A0A3V2EGA1_SALAN</name>
<gene>
    <name evidence="10" type="ORF">A2O73_05400</name>
    <name evidence="9" type="ORF">AZF31_13750</name>
    <name evidence="13" type="ORF">BEU90_03275</name>
    <name evidence="11" type="ORF">BUM38_07585</name>
    <name evidence="5" type="ORF">DSF50_15870</name>
    <name evidence="6" type="ORF">EL818_15135</name>
    <name evidence="7" type="ORF">ET894_09900</name>
    <name evidence="12" type="ORF">EVA07_16820</name>
    <name evidence="8" type="ORF">FAC46_18700</name>
    <name evidence="2" type="ORF">FFW56_22220</name>
    <name evidence="17" type="ORF">FG704_008510</name>
    <name evidence="15" type="ORF">G4D51_000710</name>
    <name evidence="14" type="ORF">GB592_19955</name>
    <name evidence="16" type="ORF">GNC26_001580</name>
    <name evidence="4" type="ORF">OB37_11880</name>
    <name evidence="3" type="ORF">SQ33_02220</name>
</gene>
<reference evidence="15" key="4">
    <citation type="submission" date="2018-07" db="EMBL/GenBank/DDBJ databases">
        <authorList>
            <consortium name="NCBI Pathogen Detection Project"/>
        </authorList>
    </citation>
    <scope>NUCLEOTIDE SEQUENCE</scope>
    <source>
        <strain evidence="16">CDC B1487</strain>
        <strain evidence="15">M131</strain>
        <strain evidence="14">Salmonella enterica</strain>
    </source>
</reference>
<dbReference type="EMBL" id="AAFZFQ010000037">
    <property type="protein sequence ID" value="EBL4825369.1"/>
    <property type="molecule type" value="Genomic_DNA"/>
</dbReference>
<dbReference type="EMBL" id="VCUW02000004">
    <property type="protein sequence ID" value="TRG50891.1"/>
    <property type="molecule type" value="Genomic_DNA"/>
</dbReference>
<dbReference type="InterPro" id="IPR024975">
    <property type="entry name" value="NOV_C"/>
</dbReference>
<reference evidence="5" key="5">
    <citation type="submission" date="2018-07" db="EMBL/GenBank/DDBJ databases">
        <authorList>
            <person name="Ashton P.M."/>
            <person name="Dallman T."/>
            <person name="Nair S."/>
            <person name="De Pinna E."/>
            <person name="Peters T."/>
            <person name="Grant K."/>
        </authorList>
    </citation>
    <scope>NUCLEOTIDE SEQUENCE</scope>
    <source>
        <strain evidence="5">373208</strain>
        <strain evidence="6">579117</strain>
        <strain evidence="7">623198</strain>
    </source>
</reference>
<evidence type="ECO:0000313" key="3">
    <source>
        <dbReference type="EMBL" id="EBV5957010.1"/>
    </source>
</evidence>
<dbReference type="EMBL" id="AAKRBH010000001">
    <property type="protein sequence ID" value="ECU7853647.1"/>
    <property type="molecule type" value="Genomic_DNA"/>
</dbReference>
<dbReference type="EMBL" id="AAKKDH010000004">
    <property type="protein sequence ID" value="ECS6134860.1"/>
    <property type="molecule type" value="Genomic_DNA"/>
</dbReference>
<evidence type="ECO:0000313" key="6">
    <source>
        <dbReference type="EMBL" id="ECA5740486.1"/>
    </source>
</evidence>
<reference evidence="17 18" key="7">
    <citation type="journal article" date="2019" name="Appl. Environ. Microbiol.">
        <title>Clinically Unreported Salmonellosis Outbreak Detected via Comparative Genomic Analysis of Municipal Wastewater Salmonella Isolates.</title>
        <authorList>
            <person name="Diemert S."/>
            <person name="Yan T."/>
        </authorList>
    </citation>
    <scope>NUCLEOTIDE SEQUENCE [LARGE SCALE GENOMIC DNA]</scope>
    <source>
        <strain evidence="17 18">HIY0183</strain>
    </source>
</reference>